<organism evidence="1 2">
    <name type="scientific">Pseudomonas alloputida</name>
    <dbReference type="NCBI Taxonomy" id="1940621"/>
    <lineage>
        <taxon>Bacteria</taxon>
        <taxon>Pseudomonadati</taxon>
        <taxon>Pseudomonadota</taxon>
        <taxon>Gammaproteobacteria</taxon>
        <taxon>Pseudomonadales</taxon>
        <taxon>Pseudomonadaceae</taxon>
        <taxon>Pseudomonas</taxon>
    </lineage>
</organism>
<dbReference type="AlphaFoldDB" id="A0AAW7I1A9"/>
<dbReference type="Proteomes" id="UP001165439">
    <property type="component" value="Unassembled WGS sequence"/>
</dbReference>
<gene>
    <name evidence="1" type="ORF">LU674_022745</name>
</gene>
<reference evidence="1" key="1">
    <citation type="submission" date="2023-06" db="EMBL/GenBank/DDBJ databases">
        <title>MBL-encoding genomic islands in Pseudomonas spp. in Poland.</title>
        <authorList>
            <person name="Urbanowicz P."/>
            <person name="Izdebski R."/>
            <person name="Biedrzycka M."/>
            <person name="Gniadkowski M."/>
        </authorList>
    </citation>
    <scope>NUCLEOTIDE SEQUENCE</scope>
    <source>
        <strain evidence="1">NMI5768_13</strain>
    </source>
</reference>
<accession>A0AAW7I1A9</accession>
<dbReference type="GeneID" id="83679030"/>
<name>A0AAW7I1A9_9PSED</name>
<proteinExistence type="predicted"/>
<dbReference type="EMBL" id="JAJSRF020000001">
    <property type="protein sequence ID" value="MDM3955119.1"/>
    <property type="molecule type" value="Genomic_DNA"/>
</dbReference>
<evidence type="ECO:0000313" key="1">
    <source>
        <dbReference type="EMBL" id="MDM3955119.1"/>
    </source>
</evidence>
<dbReference type="RefSeq" id="WP_054881966.1">
    <property type="nucleotide sequence ID" value="NZ_CP128540.1"/>
</dbReference>
<protein>
    <submittedName>
        <fullName evidence="1">Uncharacterized protein</fullName>
    </submittedName>
</protein>
<comment type="caution">
    <text evidence="1">The sequence shown here is derived from an EMBL/GenBank/DDBJ whole genome shotgun (WGS) entry which is preliminary data.</text>
</comment>
<sequence>MSTINTTPTTPAEHRVIELRNEGMAYDKIKDETGVPERRIKALTKGIVKPKKTLQRAPKILKPFDRTFERVYPLACRTNGIRDYELRDILHQEYRSTWDCSNGYYESNYTQDTIKRIKAKARERALEEGSNVIFIADWIDECSPRASFNFMVSAASDLNSRIEEYVAEYMAVHGSRQGDDSDDGVVARIKQRYATLRFLWKLAVPDYGKEPIQKLLNRSTKLVGELEGNPDVEFSWHGEIEKPDYYPEPSGRDHFLDFVEAQEWI</sequence>
<evidence type="ECO:0000313" key="2">
    <source>
        <dbReference type="Proteomes" id="UP001165439"/>
    </source>
</evidence>